<protein>
    <submittedName>
        <fullName evidence="2">Uncharacterized protein</fullName>
    </submittedName>
</protein>
<proteinExistence type="predicted"/>
<name>A0A0N5CHJ3_STREA</name>
<dbReference type="Proteomes" id="UP000046392">
    <property type="component" value="Unplaced"/>
</dbReference>
<dbReference type="WBParaSite" id="SPAL_0001730700.1">
    <property type="protein sequence ID" value="SPAL_0001730700.1"/>
    <property type="gene ID" value="SPAL_0001730700"/>
</dbReference>
<reference evidence="2" key="1">
    <citation type="submission" date="2017-02" db="UniProtKB">
        <authorList>
            <consortium name="WormBaseParasite"/>
        </authorList>
    </citation>
    <scope>IDENTIFICATION</scope>
</reference>
<accession>A0A0N5CHJ3</accession>
<dbReference type="AlphaFoldDB" id="A0A0N5CHJ3"/>
<keyword evidence="1" id="KW-1185">Reference proteome</keyword>
<evidence type="ECO:0000313" key="1">
    <source>
        <dbReference type="Proteomes" id="UP000046392"/>
    </source>
</evidence>
<organism evidence="1 2">
    <name type="scientific">Strongyloides papillosus</name>
    <name type="common">Intestinal threadworm</name>
    <dbReference type="NCBI Taxonomy" id="174720"/>
    <lineage>
        <taxon>Eukaryota</taxon>
        <taxon>Metazoa</taxon>
        <taxon>Ecdysozoa</taxon>
        <taxon>Nematoda</taxon>
        <taxon>Chromadorea</taxon>
        <taxon>Rhabditida</taxon>
        <taxon>Tylenchina</taxon>
        <taxon>Panagrolaimomorpha</taxon>
        <taxon>Strongyloidoidea</taxon>
        <taxon>Strongyloididae</taxon>
        <taxon>Strongyloides</taxon>
    </lineage>
</organism>
<evidence type="ECO:0000313" key="2">
    <source>
        <dbReference type="WBParaSite" id="SPAL_0001730700.1"/>
    </source>
</evidence>
<sequence length="222" mass="25661">MASKNLRKRCCLNDVPVGNVDENEGNIAIANVGENDENISIENVSESQENVMTTSSSEDNRIVKRKMHDYPTSLNVPIETFFESVDNQLKSINVEWESEFKKKITESNFLQSACLSIAKSLYHVCGVFKKTDGLIYSTRELIFKSHRHLRDKYLKSLKQNNGIRNNNASNVDETFDIHAESKKFEKSMLKNEEKGLEYSVEHYVERHRIYAASSYEKFFELE</sequence>